<sequence length="203" mass="22506">MIALSDPAAPQADHDAPFEWLRACHDRVERMAHLLQRLQVHLQQRAAVDRQAKEAAQQVQRYFDLAAPLHHEDEERHVFPRLLAGVDAALLAAVTRLQADHVAMAADWPAVRAWLQRVVDAPLGAQWKTSADEAVLLQRFAERYEAHIALEEQTVFPAAQACMDDAALRAMGDDMMRRRAIGGAASPQARPIDAASASTRART</sequence>
<dbReference type="Gene3D" id="1.20.120.520">
    <property type="entry name" value="nmb1532 protein domain like"/>
    <property type="match status" value="1"/>
</dbReference>
<accession>A0A554X2Q6</accession>
<comment type="caution">
    <text evidence="3">The sequence shown here is derived from an EMBL/GenBank/DDBJ whole genome shotgun (WGS) entry which is preliminary data.</text>
</comment>
<dbReference type="OrthoDB" id="8898809at2"/>
<dbReference type="Proteomes" id="UP000317763">
    <property type="component" value="Unassembled WGS sequence"/>
</dbReference>
<evidence type="ECO:0000256" key="1">
    <source>
        <dbReference type="SAM" id="MobiDB-lite"/>
    </source>
</evidence>
<keyword evidence="4" id="KW-1185">Reference proteome</keyword>
<evidence type="ECO:0000313" key="4">
    <source>
        <dbReference type="Proteomes" id="UP000317763"/>
    </source>
</evidence>
<dbReference type="AlphaFoldDB" id="A0A554X2Q6"/>
<name>A0A554X2Q6_9BURK</name>
<feature type="region of interest" description="Disordered" evidence="1">
    <location>
        <begin position="182"/>
        <end position="203"/>
    </location>
</feature>
<feature type="domain" description="Hemerythrin-like" evidence="2">
    <location>
        <begin position="17"/>
        <end position="159"/>
    </location>
</feature>
<evidence type="ECO:0000259" key="2">
    <source>
        <dbReference type="Pfam" id="PF01814"/>
    </source>
</evidence>
<dbReference type="InterPro" id="IPR012312">
    <property type="entry name" value="Hemerythrin-like"/>
</dbReference>
<organism evidence="3 4">
    <name type="scientific">Tepidimonas taiwanensis</name>
    <dbReference type="NCBI Taxonomy" id="307486"/>
    <lineage>
        <taxon>Bacteria</taxon>
        <taxon>Pseudomonadati</taxon>
        <taxon>Pseudomonadota</taxon>
        <taxon>Betaproteobacteria</taxon>
        <taxon>Burkholderiales</taxon>
        <taxon>Tepidimonas</taxon>
    </lineage>
</organism>
<proteinExistence type="predicted"/>
<dbReference type="Pfam" id="PF01814">
    <property type="entry name" value="Hemerythrin"/>
    <property type="match status" value="1"/>
</dbReference>
<dbReference type="RefSeq" id="WP_143898259.1">
    <property type="nucleotide sequence ID" value="NZ_CP083911.1"/>
</dbReference>
<evidence type="ECO:0000313" key="3">
    <source>
        <dbReference type="EMBL" id="TSE30083.1"/>
    </source>
</evidence>
<dbReference type="STRING" id="307486.GCA_000807215_01682"/>
<dbReference type="EMBL" id="VJOM01000026">
    <property type="protein sequence ID" value="TSE30083.1"/>
    <property type="molecule type" value="Genomic_DNA"/>
</dbReference>
<reference evidence="3 4" key="1">
    <citation type="submission" date="2019-07" db="EMBL/GenBank/DDBJ databases">
        <title>Tepidimonas taiwanensis I1-1 draft genome.</title>
        <authorList>
            <person name="Da Costa M.S."/>
            <person name="Froufe H.J.C."/>
            <person name="Egas C."/>
            <person name="Albuquerque L."/>
        </authorList>
    </citation>
    <scope>NUCLEOTIDE SEQUENCE [LARGE SCALE GENOMIC DNA]</scope>
    <source>
        <strain evidence="3 4">I1-1</strain>
    </source>
</reference>
<gene>
    <name evidence="3" type="ORF">Ttaiw_02046</name>
</gene>
<protein>
    <submittedName>
        <fullName evidence="3">Hemerythrin HHE cation binding domain protein</fullName>
    </submittedName>
</protein>